<dbReference type="Gene3D" id="3.40.50.300">
    <property type="entry name" value="P-loop containing nucleotide triphosphate hydrolases"/>
    <property type="match status" value="1"/>
</dbReference>
<protein>
    <recommendedName>
        <fullName evidence="1">VLIG-type G domain-containing protein</fullName>
    </recommendedName>
</protein>
<dbReference type="InterPro" id="IPR027417">
    <property type="entry name" value="P-loop_NTPase"/>
</dbReference>
<name>A0ABP0W0I7_9BRYO</name>
<accession>A0ABP0W0I7</accession>
<dbReference type="PROSITE" id="PS51717">
    <property type="entry name" value="G_VLIG"/>
    <property type="match status" value="1"/>
</dbReference>
<evidence type="ECO:0000259" key="1">
    <source>
        <dbReference type="PROSITE" id="PS51717"/>
    </source>
</evidence>
<organism evidence="2 3">
    <name type="scientific">Sphagnum jensenii</name>
    <dbReference type="NCBI Taxonomy" id="128206"/>
    <lineage>
        <taxon>Eukaryota</taxon>
        <taxon>Viridiplantae</taxon>
        <taxon>Streptophyta</taxon>
        <taxon>Embryophyta</taxon>
        <taxon>Bryophyta</taxon>
        <taxon>Sphagnophytina</taxon>
        <taxon>Sphagnopsida</taxon>
        <taxon>Sphagnales</taxon>
        <taxon>Sphagnaceae</taxon>
        <taxon>Sphagnum</taxon>
    </lineage>
</organism>
<keyword evidence="3" id="KW-1185">Reference proteome</keyword>
<feature type="non-terminal residue" evidence="2">
    <location>
        <position position="352"/>
    </location>
</feature>
<reference evidence="2" key="1">
    <citation type="submission" date="2024-02" db="EMBL/GenBank/DDBJ databases">
        <authorList>
            <consortium name="ELIXIR-Norway"/>
            <consortium name="Elixir Norway"/>
        </authorList>
    </citation>
    <scope>NUCLEOTIDE SEQUENCE</scope>
</reference>
<sequence>MSLPILACFIQLLKEKNYLKRKIGIVQFQLSINKKLRPTLEKAAKKVDDAFDAIQQQPENLELKQMYYCAKGEHVDQMLGLEHLWRELSHMFAADPSTNRHLPMLAAQHLVDGFPLEILDGDVAMFHKLWVVRVLVELKKCLHAVLERDPKVLVLSIIGVQSSGKSTLLNLMFGTQLKTSAGQCTRGVYLQVVKSEWSDYDYVLLLDTEGIRAPEYFDLEGAELHDNRLATFAVLPVDACIVMAANEEDSGFKEVLPMVMLASKKSAMTEEHGGQMQAKLFFVYRSVDTNDTKKLLMYQRKLQEDLRRASHEIENLQINEVGKRGARERQPPSTLDFLQKFRIDSDEEKSDV</sequence>
<dbReference type="Proteomes" id="UP001497444">
    <property type="component" value="Chromosome 12"/>
</dbReference>
<dbReference type="SUPFAM" id="SSF52540">
    <property type="entry name" value="P-loop containing nucleoside triphosphate hydrolases"/>
    <property type="match status" value="1"/>
</dbReference>
<dbReference type="InterPro" id="IPR030383">
    <property type="entry name" value="G_VLIG_dom"/>
</dbReference>
<feature type="non-terminal residue" evidence="2">
    <location>
        <position position="1"/>
    </location>
</feature>
<dbReference type="Pfam" id="PF25683">
    <property type="entry name" value="URGCP_GTPase"/>
    <property type="match status" value="1"/>
</dbReference>
<dbReference type="PANTHER" id="PTHR22796:SF1">
    <property type="entry name" value="VWFA DOMAIN-CONTAINING PROTEIN"/>
    <property type="match status" value="1"/>
</dbReference>
<feature type="domain" description="VLIG-type G" evidence="1">
    <location>
        <begin position="149"/>
        <end position="352"/>
    </location>
</feature>
<evidence type="ECO:0000313" key="3">
    <source>
        <dbReference type="Proteomes" id="UP001497444"/>
    </source>
</evidence>
<proteinExistence type="predicted"/>
<dbReference type="EMBL" id="OZ020107">
    <property type="protein sequence ID" value="CAK9259952.1"/>
    <property type="molecule type" value="Genomic_DNA"/>
</dbReference>
<dbReference type="PANTHER" id="PTHR22796">
    <property type="entry name" value="URG4-RELATED"/>
    <property type="match status" value="1"/>
</dbReference>
<evidence type="ECO:0000313" key="2">
    <source>
        <dbReference type="EMBL" id="CAK9259952.1"/>
    </source>
</evidence>
<gene>
    <name evidence="2" type="ORF">CSSPJE1EN1_LOCUS5430</name>
</gene>